<name>A0A1A7R181_9FLAO</name>
<reference evidence="1 2" key="1">
    <citation type="submission" date="2018-06" db="EMBL/GenBank/DDBJ databases">
        <title>Genomic Encyclopedia of Archaeal and Bacterial Type Strains, Phase II (KMG-II): from individual species to whole genera.</title>
        <authorList>
            <person name="Goeker M."/>
        </authorList>
    </citation>
    <scope>NUCLEOTIDE SEQUENCE [LARGE SCALE GENOMIC DNA]</scope>
    <source>
        <strain evidence="1 2">DSM 12408</strain>
    </source>
</reference>
<proteinExistence type="predicted"/>
<evidence type="ECO:0008006" key="3">
    <source>
        <dbReference type="Google" id="ProtNLM"/>
    </source>
</evidence>
<dbReference type="STRING" id="49280.A9996_14775"/>
<keyword evidence="2" id="KW-1185">Reference proteome</keyword>
<protein>
    <recommendedName>
        <fullName evidence="3">General stress protein CsbD</fullName>
    </recommendedName>
</protein>
<dbReference type="EMBL" id="QLLQ01000019">
    <property type="protein sequence ID" value="RAJ19779.1"/>
    <property type="molecule type" value="Genomic_DNA"/>
</dbReference>
<sequence>MEDQDNNNQGAVKTTRDFKMNGDWNKQASALRTKYPLLTSDDVTFETGKEKELLKRLESRLGKSQDEVIDILTNNYKDVSH</sequence>
<dbReference type="RefSeq" id="WP_066436728.1">
    <property type="nucleotide sequence ID" value="NZ_LZRN01000036.1"/>
</dbReference>
<dbReference type="OrthoDB" id="9796058at2"/>
<dbReference type="Proteomes" id="UP000248987">
    <property type="component" value="Unassembled WGS sequence"/>
</dbReference>
<evidence type="ECO:0000313" key="2">
    <source>
        <dbReference type="Proteomes" id="UP000248987"/>
    </source>
</evidence>
<gene>
    <name evidence="1" type="ORF">LX77_03409</name>
</gene>
<comment type="caution">
    <text evidence="1">The sequence shown here is derived from an EMBL/GenBank/DDBJ whole genome shotgun (WGS) entry which is preliminary data.</text>
</comment>
<dbReference type="InterPro" id="IPR036629">
    <property type="entry name" value="YjbJ_sf"/>
</dbReference>
<evidence type="ECO:0000313" key="1">
    <source>
        <dbReference type="EMBL" id="RAJ19779.1"/>
    </source>
</evidence>
<dbReference type="AlphaFoldDB" id="A0A1A7R181"/>
<dbReference type="Gene3D" id="1.10.1470.10">
    <property type="entry name" value="YjbJ"/>
    <property type="match status" value="1"/>
</dbReference>
<organism evidence="1 2">
    <name type="scientific">Gelidibacter algens</name>
    <dbReference type="NCBI Taxonomy" id="49280"/>
    <lineage>
        <taxon>Bacteria</taxon>
        <taxon>Pseudomonadati</taxon>
        <taxon>Bacteroidota</taxon>
        <taxon>Flavobacteriia</taxon>
        <taxon>Flavobacteriales</taxon>
        <taxon>Flavobacteriaceae</taxon>
        <taxon>Gelidibacter</taxon>
    </lineage>
</organism>
<accession>A0A1A7R181</accession>
<dbReference type="SUPFAM" id="SSF69047">
    <property type="entry name" value="Hypothetical protein YjbJ"/>
    <property type="match status" value="1"/>
</dbReference>